<dbReference type="EMBL" id="UINC01150969">
    <property type="protein sequence ID" value="SVD44307.1"/>
    <property type="molecule type" value="Genomic_DNA"/>
</dbReference>
<gene>
    <name evidence="1" type="ORF">METZ01_LOCUS397161</name>
</gene>
<protein>
    <submittedName>
        <fullName evidence="1">Uncharacterized protein</fullName>
    </submittedName>
</protein>
<reference evidence="1" key="1">
    <citation type="submission" date="2018-05" db="EMBL/GenBank/DDBJ databases">
        <authorList>
            <person name="Lanie J.A."/>
            <person name="Ng W.-L."/>
            <person name="Kazmierczak K.M."/>
            <person name="Andrzejewski T.M."/>
            <person name="Davidsen T.M."/>
            <person name="Wayne K.J."/>
            <person name="Tettelin H."/>
            <person name="Glass J.I."/>
            <person name="Rusch D."/>
            <person name="Podicherti R."/>
            <person name="Tsui H.-C.T."/>
            <person name="Winkler M.E."/>
        </authorList>
    </citation>
    <scope>NUCLEOTIDE SEQUENCE</scope>
</reference>
<evidence type="ECO:0000313" key="1">
    <source>
        <dbReference type="EMBL" id="SVD44307.1"/>
    </source>
</evidence>
<accession>A0A382VCY0</accession>
<name>A0A382VCY0_9ZZZZ</name>
<dbReference type="AlphaFoldDB" id="A0A382VCY0"/>
<proteinExistence type="predicted"/>
<sequence>MLNLTVDKDVNCHQFGILHISMEK</sequence>
<organism evidence="1">
    <name type="scientific">marine metagenome</name>
    <dbReference type="NCBI Taxonomy" id="408172"/>
    <lineage>
        <taxon>unclassified sequences</taxon>
        <taxon>metagenomes</taxon>
        <taxon>ecological metagenomes</taxon>
    </lineage>
</organism>